<accession>A0A2T0U3E0</accession>
<gene>
    <name evidence="1" type="ORF">B0I27_106194</name>
</gene>
<reference evidence="1 2" key="1">
    <citation type="submission" date="2018-03" db="EMBL/GenBank/DDBJ databases">
        <title>Genomic Encyclopedia of Type Strains, Phase III (KMG-III): the genomes of soil and plant-associated and newly described type strains.</title>
        <authorList>
            <person name="Whitman W."/>
        </authorList>
    </citation>
    <scope>NUCLEOTIDE SEQUENCE [LARGE SCALE GENOMIC DNA]</scope>
    <source>
        <strain evidence="1 2">CGMCC 1.9313</strain>
    </source>
</reference>
<keyword evidence="2" id="KW-1185">Reference proteome</keyword>
<dbReference type="Proteomes" id="UP000238034">
    <property type="component" value="Unassembled WGS sequence"/>
</dbReference>
<proteinExistence type="predicted"/>
<dbReference type="EMBL" id="PVTH01000006">
    <property type="protein sequence ID" value="PRY52433.1"/>
    <property type="molecule type" value="Genomic_DNA"/>
</dbReference>
<sequence length="195" mass="22717">MDVINATNVIFLTLPHNKKGVLMKTNGIAEIKKSIKNISQAELAEICVKLARFKKDNKEYLHFLLFESSDPLAYAEDVKESLHNSLTNLNRHPSLKVKELRKHLRHLSRHIRYTSSAEVEITLLIWFADMLVAHAGVRHSNKALYTLFVRQIEKIRKTFPKLHEDLQFDYKQPYDDLLDRSADDISGFNKDQYKL</sequence>
<organism evidence="1 2">
    <name type="scientific">Arcticibacter pallidicorallinus</name>
    <dbReference type="NCBI Taxonomy" id="1259464"/>
    <lineage>
        <taxon>Bacteria</taxon>
        <taxon>Pseudomonadati</taxon>
        <taxon>Bacteroidota</taxon>
        <taxon>Sphingobacteriia</taxon>
        <taxon>Sphingobacteriales</taxon>
        <taxon>Sphingobacteriaceae</taxon>
        <taxon>Arcticibacter</taxon>
    </lineage>
</organism>
<evidence type="ECO:0000313" key="1">
    <source>
        <dbReference type="EMBL" id="PRY52433.1"/>
    </source>
</evidence>
<dbReference type="AlphaFoldDB" id="A0A2T0U3E0"/>
<protein>
    <submittedName>
        <fullName evidence="1">Uncharacterized protein</fullName>
    </submittedName>
</protein>
<name>A0A2T0U3E0_9SPHI</name>
<evidence type="ECO:0000313" key="2">
    <source>
        <dbReference type="Proteomes" id="UP000238034"/>
    </source>
</evidence>
<comment type="caution">
    <text evidence="1">The sequence shown here is derived from an EMBL/GenBank/DDBJ whole genome shotgun (WGS) entry which is preliminary data.</text>
</comment>